<comment type="caution">
    <text evidence="2">The sequence shown here is derived from an EMBL/GenBank/DDBJ whole genome shotgun (WGS) entry which is preliminary data.</text>
</comment>
<dbReference type="EMBL" id="JANPWB010000011">
    <property type="protein sequence ID" value="KAJ1130077.1"/>
    <property type="molecule type" value="Genomic_DNA"/>
</dbReference>
<proteinExistence type="predicted"/>
<evidence type="ECO:0000313" key="2">
    <source>
        <dbReference type="EMBL" id="KAJ1130077.1"/>
    </source>
</evidence>
<name>A0AAV7PP52_PLEWA</name>
<keyword evidence="3" id="KW-1185">Reference proteome</keyword>
<evidence type="ECO:0000313" key="3">
    <source>
        <dbReference type="Proteomes" id="UP001066276"/>
    </source>
</evidence>
<organism evidence="2 3">
    <name type="scientific">Pleurodeles waltl</name>
    <name type="common">Iberian ribbed newt</name>
    <dbReference type="NCBI Taxonomy" id="8319"/>
    <lineage>
        <taxon>Eukaryota</taxon>
        <taxon>Metazoa</taxon>
        <taxon>Chordata</taxon>
        <taxon>Craniata</taxon>
        <taxon>Vertebrata</taxon>
        <taxon>Euteleostomi</taxon>
        <taxon>Amphibia</taxon>
        <taxon>Batrachia</taxon>
        <taxon>Caudata</taxon>
        <taxon>Salamandroidea</taxon>
        <taxon>Salamandridae</taxon>
        <taxon>Pleurodelinae</taxon>
        <taxon>Pleurodeles</taxon>
    </lineage>
</organism>
<feature type="region of interest" description="Disordered" evidence="1">
    <location>
        <begin position="86"/>
        <end position="105"/>
    </location>
</feature>
<gene>
    <name evidence="2" type="ORF">NDU88_008433</name>
</gene>
<evidence type="ECO:0000256" key="1">
    <source>
        <dbReference type="SAM" id="MobiDB-lite"/>
    </source>
</evidence>
<dbReference type="AlphaFoldDB" id="A0AAV7PP52"/>
<reference evidence="2" key="1">
    <citation type="journal article" date="2022" name="bioRxiv">
        <title>Sequencing and chromosome-scale assembly of the giantPleurodeles waltlgenome.</title>
        <authorList>
            <person name="Brown T."/>
            <person name="Elewa A."/>
            <person name="Iarovenko S."/>
            <person name="Subramanian E."/>
            <person name="Araus A.J."/>
            <person name="Petzold A."/>
            <person name="Susuki M."/>
            <person name="Suzuki K.-i.T."/>
            <person name="Hayashi T."/>
            <person name="Toyoda A."/>
            <person name="Oliveira C."/>
            <person name="Osipova E."/>
            <person name="Leigh N.D."/>
            <person name="Simon A."/>
            <person name="Yun M.H."/>
        </authorList>
    </citation>
    <scope>NUCLEOTIDE SEQUENCE</scope>
    <source>
        <strain evidence="2">20211129_DDA</strain>
        <tissue evidence="2">Liver</tissue>
    </source>
</reference>
<accession>A0AAV7PP52</accession>
<protein>
    <submittedName>
        <fullName evidence="2">Uncharacterized protein</fullName>
    </submittedName>
</protein>
<dbReference type="Proteomes" id="UP001066276">
    <property type="component" value="Chromosome 7"/>
</dbReference>
<sequence>MDTSVKPQPVCEEDGGRKTLLTRSAASPSLAGAGPELLLPDPRGGGCNYPAVGIDDCEGELTGQPGQWSDGGRPRPWNPACLPKTGQRVGTHPGLTAHTAHGTGPRIRRRLRGRAPRFICSAKHRTTKLHVVSWPTAHPCRRHWNETPMPSCSHNRISLSRDILQTPGCFSVIRFPRRLRGQLARYLGV</sequence>